<dbReference type="SMART" id="SM00382">
    <property type="entry name" value="AAA"/>
    <property type="match status" value="1"/>
</dbReference>
<dbReference type="SUPFAM" id="SSF52540">
    <property type="entry name" value="P-loop containing nucleoside triphosphate hydrolases"/>
    <property type="match status" value="1"/>
</dbReference>
<proteinExistence type="predicted"/>
<gene>
    <name evidence="14" type="ORF">PYE67_04860</name>
</gene>
<feature type="domain" description="Response regulatory" evidence="13">
    <location>
        <begin position="3"/>
        <end position="118"/>
    </location>
</feature>
<evidence type="ECO:0000256" key="10">
    <source>
        <dbReference type="ARBA" id="ARBA00023163"/>
    </source>
</evidence>
<dbReference type="PROSITE" id="PS50045">
    <property type="entry name" value="SIGMA54_INTERACT_4"/>
    <property type="match status" value="1"/>
</dbReference>
<dbReference type="InterPro" id="IPR003593">
    <property type="entry name" value="AAA+_ATPase"/>
</dbReference>
<dbReference type="SUPFAM" id="SSF46689">
    <property type="entry name" value="Homeodomain-like"/>
    <property type="match status" value="1"/>
</dbReference>
<keyword evidence="6" id="KW-0902">Two-component regulatory system</keyword>
<evidence type="ECO:0000256" key="6">
    <source>
        <dbReference type="ARBA" id="ARBA00023012"/>
    </source>
</evidence>
<dbReference type="PROSITE" id="PS00676">
    <property type="entry name" value="SIGMA54_INTERACT_2"/>
    <property type="match status" value="1"/>
</dbReference>
<feature type="domain" description="Sigma-54 factor interaction" evidence="12">
    <location>
        <begin position="144"/>
        <end position="373"/>
    </location>
</feature>
<keyword evidence="9" id="KW-0010">Activator</keyword>
<dbReference type="InterPro" id="IPR001789">
    <property type="entry name" value="Sig_transdc_resp-reg_receiver"/>
</dbReference>
<accession>A0ABD7YNE1</accession>
<evidence type="ECO:0000256" key="8">
    <source>
        <dbReference type="ARBA" id="ARBA00023125"/>
    </source>
</evidence>
<dbReference type="CDD" id="cd17549">
    <property type="entry name" value="REC_DctD-like"/>
    <property type="match status" value="1"/>
</dbReference>
<keyword evidence="4" id="KW-0547">Nucleotide-binding</keyword>
<evidence type="ECO:0000313" key="14">
    <source>
        <dbReference type="EMBL" id="WGK86156.1"/>
    </source>
</evidence>
<comment type="subcellular location">
    <subcellularLocation>
        <location evidence="1">Cytoplasm</location>
    </subcellularLocation>
</comment>
<evidence type="ECO:0000256" key="3">
    <source>
        <dbReference type="ARBA" id="ARBA00022553"/>
    </source>
</evidence>
<evidence type="ECO:0000256" key="11">
    <source>
        <dbReference type="PROSITE-ProRule" id="PRU00169"/>
    </source>
</evidence>
<dbReference type="Gene3D" id="3.40.50.300">
    <property type="entry name" value="P-loop containing nucleotide triphosphate hydrolases"/>
    <property type="match status" value="1"/>
</dbReference>
<protein>
    <submittedName>
        <fullName evidence="14">Sigma-54 dependent transcriptional regulator</fullName>
    </submittedName>
</protein>
<sequence length="446" mass="49772">MCDVFFIDDEDDIRIAIEQSFELADISARLFASAEEALLAVKSDGLPLVVVTDICLPGLTGQNLLNSIRHQDPDIPVILITGHGDISMAVQAMHDGAYDFIEKPFATERLMETVQRAIEKRQLTLENQQLKRTLKASQTLGPRIIGAAHSIESLRETITHIADTNADILLFGETGTGKELVARSLHEQSSRREQNFVAINCGAVPENLIESELYGHEKGAFTGADTKRIGKFEHAQGGTLFLDEIESMPMQAQIRLLRVLQERVIERVGSNELLPLDIRVIAATKIDLKQAAEEGTFRQDLYYRLNIVTLDIPPLRDRKEDIPALFHHFLLVAAARYGKAATALPKSDMQTLISHDWPGNVRELRNAAERFVLLGKLVQLGTTQPTIQTTSNLTDLVAEFEKSTIEQALIECGGSIKETMETLNVARKTLYDKMQRYGLDKDNYKI</sequence>
<dbReference type="InterPro" id="IPR025944">
    <property type="entry name" value="Sigma_54_int_dom_CS"/>
</dbReference>
<dbReference type="FunFam" id="3.40.50.300:FF:000006">
    <property type="entry name" value="DNA-binding transcriptional regulator NtrC"/>
    <property type="match status" value="1"/>
</dbReference>
<dbReference type="Pfam" id="PF25601">
    <property type="entry name" value="AAA_lid_14"/>
    <property type="match status" value="1"/>
</dbReference>
<name>A0ABD7YNE1_9VIBR</name>
<dbReference type="RefSeq" id="WP_053310133.1">
    <property type="nucleotide sequence ID" value="NZ_CALYLG010000155.1"/>
</dbReference>
<evidence type="ECO:0000256" key="1">
    <source>
        <dbReference type="ARBA" id="ARBA00004496"/>
    </source>
</evidence>
<keyword evidence="5" id="KW-0067">ATP-binding</keyword>
<dbReference type="FunFam" id="3.40.50.2300:FF:000018">
    <property type="entry name" value="DNA-binding transcriptional regulator NtrC"/>
    <property type="match status" value="1"/>
</dbReference>
<dbReference type="PANTHER" id="PTHR32071">
    <property type="entry name" value="TRANSCRIPTIONAL REGULATORY PROTEIN"/>
    <property type="match status" value="1"/>
</dbReference>
<dbReference type="FunFam" id="1.10.8.60:FF:000014">
    <property type="entry name" value="DNA-binding transcriptional regulator NtrC"/>
    <property type="match status" value="1"/>
</dbReference>
<dbReference type="GO" id="GO:0005524">
    <property type="term" value="F:ATP binding"/>
    <property type="evidence" value="ECO:0007669"/>
    <property type="project" value="UniProtKB-KW"/>
</dbReference>
<dbReference type="InterPro" id="IPR058031">
    <property type="entry name" value="AAA_lid_NorR"/>
</dbReference>
<evidence type="ECO:0000259" key="12">
    <source>
        <dbReference type="PROSITE" id="PS50045"/>
    </source>
</evidence>
<evidence type="ECO:0000259" key="13">
    <source>
        <dbReference type="PROSITE" id="PS50110"/>
    </source>
</evidence>
<dbReference type="GO" id="GO:0003677">
    <property type="term" value="F:DNA binding"/>
    <property type="evidence" value="ECO:0007669"/>
    <property type="project" value="UniProtKB-KW"/>
</dbReference>
<dbReference type="GO" id="GO:0000160">
    <property type="term" value="P:phosphorelay signal transduction system"/>
    <property type="evidence" value="ECO:0007669"/>
    <property type="project" value="UniProtKB-KW"/>
</dbReference>
<keyword evidence="2" id="KW-0963">Cytoplasm</keyword>
<dbReference type="SUPFAM" id="SSF52172">
    <property type="entry name" value="CheY-like"/>
    <property type="match status" value="1"/>
</dbReference>
<organism evidence="14 15">
    <name type="scientific">Vibrio aestuarianus</name>
    <dbReference type="NCBI Taxonomy" id="28171"/>
    <lineage>
        <taxon>Bacteria</taxon>
        <taxon>Pseudomonadati</taxon>
        <taxon>Pseudomonadota</taxon>
        <taxon>Gammaproteobacteria</taxon>
        <taxon>Vibrionales</taxon>
        <taxon>Vibrionaceae</taxon>
        <taxon>Vibrio</taxon>
    </lineage>
</organism>
<evidence type="ECO:0000256" key="5">
    <source>
        <dbReference type="ARBA" id="ARBA00022840"/>
    </source>
</evidence>
<keyword evidence="7" id="KW-0805">Transcription regulation</keyword>
<keyword evidence="8" id="KW-0238">DNA-binding</keyword>
<dbReference type="Pfam" id="PF00158">
    <property type="entry name" value="Sigma54_activat"/>
    <property type="match status" value="1"/>
</dbReference>
<dbReference type="InterPro" id="IPR025943">
    <property type="entry name" value="Sigma_54_int_dom_ATP-bd_2"/>
</dbReference>
<dbReference type="InterPro" id="IPR025662">
    <property type="entry name" value="Sigma_54_int_dom_ATP-bd_1"/>
</dbReference>
<dbReference type="EMBL" id="CP118711">
    <property type="protein sequence ID" value="WGK86156.1"/>
    <property type="molecule type" value="Genomic_DNA"/>
</dbReference>
<dbReference type="Pfam" id="PF00072">
    <property type="entry name" value="Response_reg"/>
    <property type="match status" value="1"/>
</dbReference>
<evidence type="ECO:0000256" key="7">
    <source>
        <dbReference type="ARBA" id="ARBA00023015"/>
    </source>
</evidence>
<keyword evidence="3 11" id="KW-0597">Phosphoprotein</keyword>
<evidence type="ECO:0000256" key="9">
    <source>
        <dbReference type="ARBA" id="ARBA00023159"/>
    </source>
</evidence>
<evidence type="ECO:0000256" key="4">
    <source>
        <dbReference type="ARBA" id="ARBA00022741"/>
    </source>
</evidence>
<dbReference type="InterPro" id="IPR011006">
    <property type="entry name" value="CheY-like_superfamily"/>
</dbReference>
<dbReference type="AlphaFoldDB" id="A0ABD7YNE1"/>
<dbReference type="Gene3D" id="1.10.8.60">
    <property type="match status" value="1"/>
</dbReference>
<dbReference type="Proteomes" id="UP001241226">
    <property type="component" value="Chromosome 1"/>
</dbReference>
<keyword evidence="10" id="KW-0804">Transcription</keyword>
<dbReference type="InterPro" id="IPR002197">
    <property type="entry name" value="HTH_Fis"/>
</dbReference>
<feature type="modified residue" description="4-aspartylphosphate" evidence="11">
    <location>
        <position position="53"/>
    </location>
</feature>
<dbReference type="PROSITE" id="PS50110">
    <property type="entry name" value="RESPONSE_REGULATORY"/>
    <property type="match status" value="1"/>
</dbReference>
<dbReference type="PANTHER" id="PTHR32071:SF57">
    <property type="entry name" value="C4-DICARBOXYLATE TRANSPORT TRANSCRIPTIONAL REGULATORY PROTEIN DCTD"/>
    <property type="match status" value="1"/>
</dbReference>
<dbReference type="InterPro" id="IPR009057">
    <property type="entry name" value="Homeodomain-like_sf"/>
</dbReference>
<dbReference type="InterPro" id="IPR027417">
    <property type="entry name" value="P-loop_NTPase"/>
</dbReference>
<dbReference type="Gene3D" id="1.10.10.60">
    <property type="entry name" value="Homeodomain-like"/>
    <property type="match status" value="1"/>
</dbReference>
<dbReference type="PROSITE" id="PS00688">
    <property type="entry name" value="SIGMA54_INTERACT_3"/>
    <property type="match status" value="1"/>
</dbReference>
<dbReference type="Pfam" id="PF02954">
    <property type="entry name" value="HTH_8"/>
    <property type="match status" value="1"/>
</dbReference>
<evidence type="ECO:0000256" key="2">
    <source>
        <dbReference type="ARBA" id="ARBA00022490"/>
    </source>
</evidence>
<dbReference type="CDD" id="cd00009">
    <property type="entry name" value="AAA"/>
    <property type="match status" value="1"/>
</dbReference>
<reference evidence="14 15" key="1">
    <citation type="submission" date="2022-02" db="EMBL/GenBank/DDBJ databases">
        <title>Emergence and expansion in Europe of a Vibrio aestuarianus clonal complex pathogenic for oysters.</title>
        <authorList>
            <person name="Mesnil A."/>
            <person name="Travers M.-A."/>
        </authorList>
    </citation>
    <scope>NUCLEOTIDE SEQUENCE [LARGE SCALE GENOMIC DNA]</scope>
    <source>
        <strain evidence="14 15">U17</strain>
    </source>
</reference>
<dbReference type="SMART" id="SM00448">
    <property type="entry name" value="REC"/>
    <property type="match status" value="1"/>
</dbReference>
<dbReference type="PROSITE" id="PS00675">
    <property type="entry name" value="SIGMA54_INTERACT_1"/>
    <property type="match status" value="1"/>
</dbReference>
<evidence type="ECO:0000313" key="15">
    <source>
        <dbReference type="Proteomes" id="UP001241226"/>
    </source>
</evidence>
<dbReference type="Gene3D" id="3.40.50.2300">
    <property type="match status" value="1"/>
</dbReference>
<dbReference type="InterPro" id="IPR002078">
    <property type="entry name" value="Sigma_54_int"/>
</dbReference>
<dbReference type="GO" id="GO:0005737">
    <property type="term" value="C:cytoplasm"/>
    <property type="evidence" value="ECO:0007669"/>
    <property type="project" value="UniProtKB-SubCell"/>
</dbReference>